<dbReference type="AlphaFoldDB" id="A0A2P2NRQ3"/>
<name>A0A2P2NRQ3_RHIMU</name>
<accession>A0A2P2NRQ3</accession>
<proteinExistence type="predicted"/>
<evidence type="ECO:0000313" key="1">
    <source>
        <dbReference type="EMBL" id="MBX45114.1"/>
    </source>
</evidence>
<protein>
    <submittedName>
        <fullName evidence="1">Uncharacterized protein</fullName>
    </submittedName>
</protein>
<organism evidence="1">
    <name type="scientific">Rhizophora mucronata</name>
    <name type="common">Asiatic mangrove</name>
    <dbReference type="NCBI Taxonomy" id="61149"/>
    <lineage>
        <taxon>Eukaryota</taxon>
        <taxon>Viridiplantae</taxon>
        <taxon>Streptophyta</taxon>
        <taxon>Embryophyta</taxon>
        <taxon>Tracheophyta</taxon>
        <taxon>Spermatophyta</taxon>
        <taxon>Magnoliopsida</taxon>
        <taxon>eudicotyledons</taxon>
        <taxon>Gunneridae</taxon>
        <taxon>Pentapetalae</taxon>
        <taxon>rosids</taxon>
        <taxon>fabids</taxon>
        <taxon>Malpighiales</taxon>
        <taxon>Rhizophoraceae</taxon>
        <taxon>Rhizophora</taxon>
    </lineage>
</organism>
<reference evidence="1" key="1">
    <citation type="submission" date="2018-02" db="EMBL/GenBank/DDBJ databases">
        <title>Rhizophora mucronata_Transcriptome.</title>
        <authorList>
            <person name="Meera S.P."/>
            <person name="Sreeshan A."/>
            <person name="Augustine A."/>
        </authorList>
    </citation>
    <scope>NUCLEOTIDE SEQUENCE</scope>
    <source>
        <tissue evidence="1">Leaf</tissue>
    </source>
</reference>
<dbReference type="EMBL" id="GGEC01064630">
    <property type="protein sequence ID" value="MBX45114.1"/>
    <property type="molecule type" value="Transcribed_RNA"/>
</dbReference>
<sequence length="25" mass="3089">MSLKYIIPRFYLLKCKHCIYNRSPT</sequence>